<name>A0A813IXS5_POLGL</name>
<reference evidence="1" key="1">
    <citation type="submission" date="2021-02" db="EMBL/GenBank/DDBJ databases">
        <authorList>
            <person name="Dougan E. K."/>
            <person name="Rhodes N."/>
            <person name="Thang M."/>
            <person name="Chan C."/>
        </authorList>
    </citation>
    <scope>NUCLEOTIDE SEQUENCE</scope>
</reference>
<sequence>SGFLRQQQLLQTQLAKEHLFQGLPSHPRQQFGKSVTKGDKRLRIRIRDLLDTVGLNLDQECDICPEFNISGEAARLRRTGVELDVTLFYSNLWFSWNKPWTWIFPDKDITFEVQVSARQPVEGVRTIRTAGRSQLLKQVPQGVEARVTGPWHVAAFRRCP</sequence>
<evidence type="ECO:0000313" key="1">
    <source>
        <dbReference type="EMBL" id="CAE8658027.1"/>
    </source>
</evidence>
<protein>
    <submittedName>
        <fullName evidence="1">Uncharacterized protein</fullName>
    </submittedName>
</protein>
<proteinExistence type="predicted"/>
<dbReference type="EMBL" id="CAJNNW010015692">
    <property type="protein sequence ID" value="CAE8658027.1"/>
    <property type="molecule type" value="Genomic_DNA"/>
</dbReference>
<dbReference type="AlphaFoldDB" id="A0A813IXS5"/>
<feature type="non-terminal residue" evidence="1">
    <location>
        <position position="160"/>
    </location>
</feature>
<dbReference type="Proteomes" id="UP000626109">
    <property type="component" value="Unassembled WGS sequence"/>
</dbReference>
<gene>
    <name evidence="1" type="ORF">PGLA2088_LOCUS13207</name>
</gene>
<comment type="caution">
    <text evidence="1">The sequence shown here is derived from an EMBL/GenBank/DDBJ whole genome shotgun (WGS) entry which is preliminary data.</text>
</comment>
<evidence type="ECO:0000313" key="2">
    <source>
        <dbReference type="Proteomes" id="UP000626109"/>
    </source>
</evidence>
<accession>A0A813IXS5</accession>
<organism evidence="1 2">
    <name type="scientific">Polarella glacialis</name>
    <name type="common">Dinoflagellate</name>
    <dbReference type="NCBI Taxonomy" id="89957"/>
    <lineage>
        <taxon>Eukaryota</taxon>
        <taxon>Sar</taxon>
        <taxon>Alveolata</taxon>
        <taxon>Dinophyceae</taxon>
        <taxon>Suessiales</taxon>
        <taxon>Suessiaceae</taxon>
        <taxon>Polarella</taxon>
    </lineage>
</organism>